<keyword evidence="3" id="KW-1185">Reference proteome</keyword>
<keyword evidence="1" id="KW-0732">Signal</keyword>
<reference evidence="2 3" key="1">
    <citation type="submission" date="2020-07" db="EMBL/GenBank/DDBJ databases">
        <title>Description of Kordia aestuariivivens sp. nov., isolated from a tidal flat.</title>
        <authorList>
            <person name="Park S."/>
            <person name="Yoon J.-H."/>
        </authorList>
    </citation>
    <scope>NUCLEOTIDE SEQUENCE [LARGE SCALE GENOMIC DNA]</scope>
    <source>
        <strain evidence="2 3">YSTF-M3</strain>
    </source>
</reference>
<feature type="signal peptide" evidence="1">
    <location>
        <begin position="1"/>
        <end position="22"/>
    </location>
</feature>
<comment type="caution">
    <text evidence="2">The sequence shown here is derived from an EMBL/GenBank/DDBJ whole genome shotgun (WGS) entry which is preliminary data.</text>
</comment>
<evidence type="ECO:0000313" key="3">
    <source>
        <dbReference type="Proteomes" id="UP000619238"/>
    </source>
</evidence>
<evidence type="ECO:0000256" key="1">
    <source>
        <dbReference type="SAM" id="SignalP"/>
    </source>
</evidence>
<dbReference type="Proteomes" id="UP000619238">
    <property type="component" value="Unassembled WGS sequence"/>
</dbReference>
<proteinExistence type="predicted"/>
<dbReference type="RefSeq" id="WP_187561340.1">
    <property type="nucleotide sequence ID" value="NZ_JACGWS010000003.1"/>
</dbReference>
<organism evidence="2 3">
    <name type="scientific">Kordia aestuariivivens</name>
    <dbReference type="NCBI Taxonomy" id="2759037"/>
    <lineage>
        <taxon>Bacteria</taxon>
        <taxon>Pseudomonadati</taxon>
        <taxon>Bacteroidota</taxon>
        <taxon>Flavobacteriia</taxon>
        <taxon>Flavobacteriales</taxon>
        <taxon>Flavobacteriaceae</taxon>
        <taxon>Kordia</taxon>
    </lineage>
</organism>
<protein>
    <submittedName>
        <fullName evidence="2">Uncharacterized protein</fullName>
    </submittedName>
</protein>
<name>A0ABR7Q6Z6_9FLAO</name>
<sequence>MKKLIIRVAFAAAILFSGAMLFQVENVDAQDATHTDAEPVDAFPDLGKWIKMYNGDGVYWRDECWKHTADECRVGQWRKPQAVPAGPAVPGGN</sequence>
<accession>A0ABR7Q6Z6</accession>
<gene>
    <name evidence="2" type="ORF">H2O64_06415</name>
</gene>
<feature type="chain" id="PRO_5046697235" evidence="1">
    <location>
        <begin position="23"/>
        <end position="93"/>
    </location>
</feature>
<dbReference type="EMBL" id="JACGWS010000003">
    <property type="protein sequence ID" value="MBC8754297.1"/>
    <property type="molecule type" value="Genomic_DNA"/>
</dbReference>
<evidence type="ECO:0000313" key="2">
    <source>
        <dbReference type="EMBL" id="MBC8754297.1"/>
    </source>
</evidence>